<keyword evidence="6 8" id="KW-1133">Transmembrane helix</keyword>
<dbReference type="NCBIfam" id="TIGR02532">
    <property type="entry name" value="IV_pilin_GFxxxE"/>
    <property type="match status" value="1"/>
</dbReference>
<protein>
    <recommendedName>
        <fullName evidence="9">General secretion pathway GspH domain-containing protein</fullName>
    </recommendedName>
</protein>
<feature type="domain" description="General secretion pathway GspH" evidence="9">
    <location>
        <begin position="43"/>
        <end position="181"/>
    </location>
</feature>
<dbReference type="Proteomes" id="UP000179129">
    <property type="component" value="Unassembled WGS sequence"/>
</dbReference>
<dbReference type="EMBL" id="MFIX01000223">
    <property type="protein sequence ID" value="OGG01125.1"/>
    <property type="molecule type" value="Genomic_DNA"/>
</dbReference>
<accession>A0A1F5YLV1</accession>
<evidence type="ECO:0000259" key="9">
    <source>
        <dbReference type="Pfam" id="PF12019"/>
    </source>
</evidence>
<keyword evidence="5 8" id="KW-0812">Transmembrane</keyword>
<evidence type="ECO:0000256" key="8">
    <source>
        <dbReference type="SAM" id="Phobius"/>
    </source>
</evidence>
<gene>
    <name evidence="10" type="ORF">A3F83_13425</name>
</gene>
<proteinExistence type="predicted"/>
<dbReference type="AlphaFoldDB" id="A0A1F5YLV1"/>
<dbReference type="Pfam" id="PF12019">
    <property type="entry name" value="GspH"/>
    <property type="match status" value="1"/>
</dbReference>
<organism evidence="10 11">
    <name type="scientific">Candidatus Glassbacteria bacterium RIFCSPLOWO2_12_FULL_58_11</name>
    <dbReference type="NCBI Taxonomy" id="1817867"/>
    <lineage>
        <taxon>Bacteria</taxon>
        <taxon>Candidatus Glassiibacteriota</taxon>
    </lineage>
</organism>
<evidence type="ECO:0000256" key="2">
    <source>
        <dbReference type="ARBA" id="ARBA00022475"/>
    </source>
</evidence>
<feature type="transmembrane region" description="Helical" evidence="8">
    <location>
        <begin position="12"/>
        <end position="34"/>
    </location>
</feature>
<evidence type="ECO:0000256" key="1">
    <source>
        <dbReference type="ARBA" id="ARBA00004377"/>
    </source>
</evidence>
<name>A0A1F5YLV1_9BACT</name>
<comment type="caution">
    <text evidence="10">The sequence shown here is derived from an EMBL/GenBank/DDBJ whole genome shotgun (WGS) entry which is preliminary data.</text>
</comment>
<keyword evidence="3" id="KW-0488">Methylation</keyword>
<evidence type="ECO:0000313" key="10">
    <source>
        <dbReference type="EMBL" id="OGG01125.1"/>
    </source>
</evidence>
<keyword evidence="7 8" id="KW-0472">Membrane</keyword>
<comment type="subcellular location">
    <subcellularLocation>
        <location evidence="1">Cell inner membrane</location>
        <topology evidence="1">Single-pass membrane protein</topology>
    </subcellularLocation>
</comment>
<dbReference type="InterPro" id="IPR045584">
    <property type="entry name" value="Pilin-like"/>
</dbReference>
<evidence type="ECO:0000256" key="3">
    <source>
        <dbReference type="ARBA" id="ARBA00022481"/>
    </source>
</evidence>
<sequence>MSGRCGFTLIEMLIVLTMLAIVITVGAPSFSGFVKEGRVKSGAHALAVAIQTARIKSISANRRCYLDFAPGALTPADSFYTFWLDMDGDLSYDAGEIDSTNLALPDTKSGFRGFKLPKGVAFSNYAAATSTGPGGGAIPSGGVDFTNDQASFNSRGEGTAGSVYLLGENSSFYAITVSSLGAVRTWRWEDNTWK</sequence>
<evidence type="ECO:0000256" key="7">
    <source>
        <dbReference type="ARBA" id="ARBA00023136"/>
    </source>
</evidence>
<evidence type="ECO:0000256" key="4">
    <source>
        <dbReference type="ARBA" id="ARBA00022519"/>
    </source>
</evidence>
<evidence type="ECO:0000256" key="5">
    <source>
        <dbReference type="ARBA" id="ARBA00022692"/>
    </source>
</evidence>
<dbReference type="GO" id="GO:0015627">
    <property type="term" value="C:type II protein secretion system complex"/>
    <property type="evidence" value="ECO:0007669"/>
    <property type="project" value="InterPro"/>
</dbReference>
<dbReference type="InterPro" id="IPR022346">
    <property type="entry name" value="T2SS_GspH"/>
</dbReference>
<dbReference type="GO" id="GO:0005886">
    <property type="term" value="C:plasma membrane"/>
    <property type="evidence" value="ECO:0007669"/>
    <property type="project" value="UniProtKB-SubCell"/>
</dbReference>
<dbReference type="STRING" id="1817867.A3F83_13425"/>
<keyword evidence="2" id="KW-1003">Cell membrane</keyword>
<dbReference type="Pfam" id="PF07963">
    <property type="entry name" value="N_methyl"/>
    <property type="match status" value="1"/>
</dbReference>
<dbReference type="SUPFAM" id="SSF54523">
    <property type="entry name" value="Pili subunits"/>
    <property type="match status" value="1"/>
</dbReference>
<dbReference type="Gene3D" id="3.30.700.10">
    <property type="entry name" value="Glycoprotein, Type 4 Pilin"/>
    <property type="match status" value="1"/>
</dbReference>
<reference evidence="10 11" key="1">
    <citation type="journal article" date="2016" name="Nat. Commun.">
        <title>Thousands of microbial genomes shed light on interconnected biogeochemical processes in an aquifer system.</title>
        <authorList>
            <person name="Anantharaman K."/>
            <person name="Brown C.T."/>
            <person name="Hug L.A."/>
            <person name="Sharon I."/>
            <person name="Castelle C.J."/>
            <person name="Probst A.J."/>
            <person name="Thomas B.C."/>
            <person name="Singh A."/>
            <person name="Wilkins M.J."/>
            <person name="Karaoz U."/>
            <person name="Brodie E.L."/>
            <person name="Williams K.H."/>
            <person name="Hubbard S.S."/>
            <person name="Banfield J.F."/>
        </authorList>
    </citation>
    <scope>NUCLEOTIDE SEQUENCE [LARGE SCALE GENOMIC DNA]</scope>
</reference>
<dbReference type="InterPro" id="IPR012902">
    <property type="entry name" value="N_methyl_site"/>
</dbReference>
<evidence type="ECO:0000256" key="6">
    <source>
        <dbReference type="ARBA" id="ARBA00022989"/>
    </source>
</evidence>
<evidence type="ECO:0000313" key="11">
    <source>
        <dbReference type="Proteomes" id="UP000179129"/>
    </source>
</evidence>
<keyword evidence="4" id="KW-0997">Cell inner membrane</keyword>
<dbReference type="GO" id="GO:0015628">
    <property type="term" value="P:protein secretion by the type II secretion system"/>
    <property type="evidence" value="ECO:0007669"/>
    <property type="project" value="InterPro"/>
</dbReference>